<dbReference type="GO" id="GO:0005886">
    <property type="term" value="C:plasma membrane"/>
    <property type="evidence" value="ECO:0007669"/>
    <property type="project" value="InterPro"/>
</dbReference>
<dbReference type="GO" id="GO:0022900">
    <property type="term" value="P:electron transport chain"/>
    <property type="evidence" value="ECO:0007669"/>
    <property type="project" value="InterPro"/>
</dbReference>
<keyword evidence="4" id="KW-0288">FMN</keyword>
<evidence type="ECO:0000259" key="7">
    <source>
        <dbReference type="SMART" id="SM00900"/>
    </source>
</evidence>
<proteinExistence type="predicted"/>
<dbReference type="GO" id="GO:0010181">
    <property type="term" value="F:FMN binding"/>
    <property type="evidence" value="ECO:0007669"/>
    <property type="project" value="InterPro"/>
</dbReference>
<keyword evidence="2" id="KW-0597">Phosphoprotein</keyword>
<dbReference type="PANTHER" id="PTHR36118">
    <property type="entry name" value="ION-TRANSLOCATING OXIDOREDUCTASE COMPLEX SUBUNIT G"/>
    <property type="match status" value="1"/>
</dbReference>
<dbReference type="SMART" id="SM00900">
    <property type="entry name" value="FMN_bind"/>
    <property type="match status" value="1"/>
</dbReference>
<name>A0AA37SNB5_9BACT</name>
<keyword evidence="3" id="KW-0285">Flavoprotein</keyword>
<feature type="signal peptide" evidence="6">
    <location>
        <begin position="1"/>
        <end position="20"/>
    </location>
</feature>
<dbReference type="InterPro" id="IPR010209">
    <property type="entry name" value="Ion_transpt_RnfG/RsxG"/>
</dbReference>
<evidence type="ECO:0000313" key="9">
    <source>
        <dbReference type="Proteomes" id="UP001156666"/>
    </source>
</evidence>
<dbReference type="Proteomes" id="UP001156666">
    <property type="component" value="Unassembled WGS sequence"/>
</dbReference>
<dbReference type="InterPro" id="IPR007329">
    <property type="entry name" value="FMN-bd"/>
</dbReference>
<evidence type="ECO:0000256" key="3">
    <source>
        <dbReference type="ARBA" id="ARBA00022630"/>
    </source>
</evidence>
<evidence type="ECO:0000256" key="1">
    <source>
        <dbReference type="ARBA" id="ARBA00022448"/>
    </source>
</evidence>
<keyword evidence="5" id="KW-0249">Electron transport</keyword>
<feature type="chain" id="PRO_5041319872" description="FMN-binding domain-containing protein" evidence="6">
    <location>
        <begin position="21"/>
        <end position="175"/>
    </location>
</feature>
<evidence type="ECO:0000256" key="5">
    <source>
        <dbReference type="ARBA" id="ARBA00022982"/>
    </source>
</evidence>
<keyword evidence="6" id="KW-0732">Signal</keyword>
<dbReference type="PANTHER" id="PTHR36118:SF1">
    <property type="entry name" value="ION-TRANSLOCATING OXIDOREDUCTASE COMPLEX SUBUNIT G"/>
    <property type="match status" value="1"/>
</dbReference>
<dbReference type="RefSeq" id="WP_235290883.1">
    <property type="nucleotide sequence ID" value="NZ_BSOH01000007.1"/>
</dbReference>
<accession>A0AA37SNB5</accession>
<feature type="domain" description="FMN-binding" evidence="7">
    <location>
        <begin position="85"/>
        <end position="166"/>
    </location>
</feature>
<dbReference type="EMBL" id="BSOH01000007">
    <property type="protein sequence ID" value="GLR16937.1"/>
    <property type="molecule type" value="Genomic_DNA"/>
</dbReference>
<reference evidence="8" key="2">
    <citation type="submission" date="2023-01" db="EMBL/GenBank/DDBJ databases">
        <title>Draft genome sequence of Portibacter lacus strain NBRC 108769.</title>
        <authorList>
            <person name="Sun Q."/>
            <person name="Mori K."/>
        </authorList>
    </citation>
    <scope>NUCLEOTIDE SEQUENCE</scope>
    <source>
        <strain evidence="8">NBRC 108769</strain>
    </source>
</reference>
<dbReference type="GO" id="GO:0009055">
    <property type="term" value="F:electron transfer activity"/>
    <property type="evidence" value="ECO:0007669"/>
    <property type="project" value="InterPro"/>
</dbReference>
<protein>
    <recommendedName>
        <fullName evidence="7">FMN-binding domain-containing protein</fullName>
    </recommendedName>
</protein>
<gene>
    <name evidence="8" type="ORF">GCM10007940_15520</name>
</gene>
<organism evidence="8 9">
    <name type="scientific">Portibacter lacus</name>
    <dbReference type="NCBI Taxonomy" id="1099794"/>
    <lineage>
        <taxon>Bacteria</taxon>
        <taxon>Pseudomonadati</taxon>
        <taxon>Bacteroidota</taxon>
        <taxon>Saprospiria</taxon>
        <taxon>Saprospirales</taxon>
        <taxon>Haliscomenobacteraceae</taxon>
        <taxon>Portibacter</taxon>
    </lineage>
</organism>
<keyword evidence="1" id="KW-0813">Transport</keyword>
<evidence type="ECO:0000256" key="6">
    <source>
        <dbReference type="SAM" id="SignalP"/>
    </source>
</evidence>
<sequence length="175" mass="19654">MRQLLVLGFLLMMLSGFQKAWPAKLTAKVEKTVELTFETTSYELKGIEISDDAENQTSAELKNSLFEVNSEEKLLGYLYVNQAPSMKNVFDYAVIFDPAYKIINAKVLIYRETHGKQIGAKRWLSQFFGMDLSDRPKLGEDVDGITGATISVKGMTTAVNHLLESIDKLHQEGNI</sequence>
<keyword evidence="9" id="KW-1185">Reference proteome</keyword>
<dbReference type="Pfam" id="PF04205">
    <property type="entry name" value="FMN_bind"/>
    <property type="match status" value="1"/>
</dbReference>
<reference evidence="8" key="1">
    <citation type="journal article" date="2014" name="Int. J. Syst. Evol. Microbiol.">
        <title>Complete genome sequence of Corynebacterium casei LMG S-19264T (=DSM 44701T), isolated from a smear-ripened cheese.</title>
        <authorList>
            <consortium name="US DOE Joint Genome Institute (JGI-PGF)"/>
            <person name="Walter F."/>
            <person name="Albersmeier A."/>
            <person name="Kalinowski J."/>
            <person name="Ruckert C."/>
        </authorList>
    </citation>
    <scope>NUCLEOTIDE SEQUENCE</scope>
    <source>
        <strain evidence="8">NBRC 108769</strain>
    </source>
</reference>
<evidence type="ECO:0000256" key="4">
    <source>
        <dbReference type="ARBA" id="ARBA00022643"/>
    </source>
</evidence>
<comment type="caution">
    <text evidence="8">The sequence shown here is derived from an EMBL/GenBank/DDBJ whole genome shotgun (WGS) entry which is preliminary data.</text>
</comment>
<evidence type="ECO:0000313" key="8">
    <source>
        <dbReference type="EMBL" id="GLR16937.1"/>
    </source>
</evidence>
<dbReference type="Gene3D" id="3.90.1010.20">
    <property type="match status" value="1"/>
</dbReference>
<evidence type="ECO:0000256" key="2">
    <source>
        <dbReference type="ARBA" id="ARBA00022553"/>
    </source>
</evidence>
<dbReference type="AlphaFoldDB" id="A0AA37SNB5"/>